<keyword evidence="6" id="KW-1185">Reference proteome</keyword>
<feature type="region of interest" description="Disordered" evidence="2">
    <location>
        <begin position="734"/>
        <end position="762"/>
    </location>
</feature>
<keyword evidence="1 3" id="KW-0732">Signal</keyword>
<proteinExistence type="predicted"/>
<evidence type="ECO:0000313" key="5">
    <source>
        <dbReference type="EMBL" id="UPL48593.1"/>
    </source>
</evidence>
<dbReference type="EMBL" id="CP095848">
    <property type="protein sequence ID" value="UPL48593.1"/>
    <property type="molecule type" value="Genomic_DNA"/>
</dbReference>
<dbReference type="PROSITE" id="PS51841">
    <property type="entry name" value="LTD"/>
    <property type="match status" value="2"/>
</dbReference>
<name>A0ABY4J6Z2_9BACT</name>
<dbReference type="Gene3D" id="2.60.40.1220">
    <property type="match status" value="2"/>
</dbReference>
<dbReference type="Pfam" id="PF00932">
    <property type="entry name" value="LTD"/>
    <property type="match status" value="2"/>
</dbReference>
<dbReference type="SUPFAM" id="SSF74853">
    <property type="entry name" value="Lamin A/C globular tail domain"/>
    <property type="match status" value="1"/>
</dbReference>
<protein>
    <submittedName>
        <fullName evidence="5">Lamin tail domain-containing protein</fullName>
    </submittedName>
</protein>
<feature type="signal peptide" evidence="3">
    <location>
        <begin position="1"/>
        <end position="18"/>
    </location>
</feature>
<feature type="chain" id="PRO_5046800272" evidence="3">
    <location>
        <begin position="19"/>
        <end position="869"/>
    </location>
</feature>
<evidence type="ECO:0000256" key="2">
    <source>
        <dbReference type="SAM" id="MobiDB-lite"/>
    </source>
</evidence>
<evidence type="ECO:0000256" key="1">
    <source>
        <dbReference type="ARBA" id="ARBA00022729"/>
    </source>
</evidence>
<dbReference type="Gene3D" id="2.60.40.4070">
    <property type="match status" value="1"/>
</dbReference>
<reference evidence="5 6" key="1">
    <citation type="submission" date="2022-04" db="EMBL/GenBank/DDBJ databases">
        <title>Hymenobacter sp. isolated from the air.</title>
        <authorList>
            <person name="Won M."/>
            <person name="Lee C.-M."/>
            <person name="Woen H.-Y."/>
            <person name="Kwon S.-W."/>
        </authorList>
    </citation>
    <scope>NUCLEOTIDE SEQUENCE [LARGE SCALE GENOMIC DNA]</scope>
    <source>
        <strain evidence="6">5516 S-25</strain>
    </source>
</reference>
<dbReference type="InterPro" id="IPR036415">
    <property type="entry name" value="Lamin_tail_dom_sf"/>
</dbReference>
<organism evidence="5 6">
    <name type="scientific">Hymenobacter sublimis</name>
    <dbReference type="NCBI Taxonomy" id="2933777"/>
    <lineage>
        <taxon>Bacteria</taxon>
        <taxon>Pseudomonadati</taxon>
        <taxon>Bacteroidota</taxon>
        <taxon>Cytophagia</taxon>
        <taxon>Cytophagales</taxon>
        <taxon>Hymenobacteraceae</taxon>
        <taxon>Hymenobacter</taxon>
    </lineage>
</organism>
<dbReference type="InterPro" id="IPR014755">
    <property type="entry name" value="Cu-Rt/internalin_Ig-like"/>
</dbReference>
<sequence>MKKVLFLALFLSAVSARAQLTDTFADANFTQNPVWTGDAAAFQINSAQQLQTNGPAVTGTEIQLVTPCAATTGTTWEFWANLKLATSGGNYADVWLMADQADLKASGTKGYFVRLGGTADEVSLFRQDATGSPVYVVNGQDGTLSSTTNNLVRVRVTRTTQHVWTLERDLAGGTAYVREGTATDAIHQRSAYFGVYATYSQANSRAFTFDDFRVTDATAPLLTRATVTAARQLDITFNEAVAASQVAASYRLLGSGTPVVTAATRDAADPTLVHLTLAADVPLGAHTVEVRGVADAFGNVAAGPLTATFQNNGFAVAPTVNQVLITEIMADETPVVGLPASEFVEVHNASVTAVLDLAGVRLLKPGSTSAAVFPAGATLLPGEYAVVCGSTRAAQFASYGKVFGLTNFPSLSNAADQLVLRGKDGRTLFEVSYTDAWYQDARKKEGGWTLEMLDPGNPCAGAPNWRASTDATGGTPGRTNSIRATNPDRTPPVLLRAVALSPTTVRLYFAEKLDSTAAAVPTHYTLTPTAPITRAAPATPDFRTVDLTLATPLTPNQPLTVTVQQALDCVGNASGPATSATFALPAAPSPGDVVINEILFNPRVGGVDFVEVLNRSSKYLNVQGWQLGSVEVTGGTIRSEPISSGPLLLPPGGLLAFTTRPDIVQNQYPASANATNLVAVPALPTFPDDAGTVVVLDAQTQVLDQYAYSEKQHLKLLDQTDGVSLERIRAAGPSEARNFHSAASSVGYATPGRANSQQQTEPEGAGLLTVAPELFTPDEDGQQDFTTLTYQLEEPGYAGSVTIYDAQGRLARQLVRNETLPTRGFWQWDGLTDRGQKATVGYYVLLVELFTPSGTKREFRKTVVVGARL</sequence>
<evidence type="ECO:0000256" key="3">
    <source>
        <dbReference type="SAM" id="SignalP"/>
    </source>
</evidence>
<dbReference type="RefSeq" id="WP_247974991.1">
    <property type="nucleotide sequence ID" value="NZ_CP095848.1"/>
</dbReference>
<gene>
    <name evidence="5" type="ORF">MWH26_15535</name>
</gene>
<evidence type="ECO:0000259" key="4">
    <source>
        <dbReference type="PROSITE" id="PS51841"/>
    </source>
</evidence>
<dbReference type="Proteomes" id="UP000829647">
    <property type="component" value="Chromosome"/>
</dbReference>
<feature type="domain" description="LTD" evidence="4">
    <location>
        <begin position="578"/>
        <end position="744"/>
    </location>
</feature>
<dbReference type="InterPro" id="IPR001322">
    <property type="entry name" value="Lamin_tail_dom"/>
</dbReference>
<evidence type="ECO:0000313" key="6">
    <source>
        <dbReference type="Proteomes" id="UP000829647"/>
    </source>
</evidence>
<accession>A0ABY4J6Z2</accession>
<feature type="domain" description="LTD" evidence="4">
    <location>
        <begin position="305"/>
        <end position="493"/>
    </location>
</feature>
<feature type="region of interest" description="Disordered" evidence="2">
    <location>
        <begin position="469"/>
        <end position="488"/>
    </location>
</feature>